<evidence type="ECO:0000313" key="1">
    <source>
        <dbReference type="EMBL" id="RBL92486.1"/>
    </source>
</evidence>
<sequence length="295" mass="33958">MLNKITPTALHTTGAKLEDYSHELLLKPLSHHEKCTFHAISSYNTKGLHHAKGGRLHQADHYFTRSKHYMDKLPIHTHLWHVLQLDYLLKKTYYLYKTRNLSAATAMVEDTMLLFKHMEAKGYHHLFFERIQQYHHVAHIAFAGGKAAQAVQTASQILIFLLSGSAPLLPDLKIPAAEHAAYYQQRGNLSFYQVMPQTLKQLTKQLHGPLFLHHAHHFLVDLIPAVQHYQPRTTEQELIRNYVMLFESFCLQQYSTFHQQASAFLEADNGFPDDARISLQLFVQAARKALQGMVN</sequence>
<dbReference type="EMBL" id="QFFJ01000001">
    <property type="protein sequence ID" value="RBL92486.1"/>
    <property type="molecule type" value="Genomic_DNA"/>
</dbReference>
<dbReference type="RefSeq" id="WP_113615088.1">
    <property type="nucleotide sequence ID" value="NZ_QFFJ01000001.1"/>
</dbReference>
<dbReference type="OrthoDB" id="9803916at2"/>
<proteinExistence type="predicted"/>
<dbReference type="AlphaFoldDB" id="A0A365Y1J2"/>
<dbReference type="Proteomes" id="UP000253410">
    <property type="component" value="Unassembled WGS sequence"/>
</dbReference>
<keyword evidence="2" id="KW-1185">Reference proteome</keyword>
<accession>A0A365Y1J2</accession>
<evidence type="ECO:0000313" key="2">
    <source>
        <dbReference type="Proteomes" id="UP000253410"/>
    </source>
</evidence>
<comment type="caution">
    <text evidence="1">The sequence shown here is derived from an EMBL/GenBank/DDBJ whole genome shotgun (WGS) entry which is preliminary data.</text>
</comment>
<name>A0A365Y1J2_9BACT</name>
<organism evidence="1 2">
    <name type="scientific">Chitinophaga flava</name>
    <dbReference type="NCBI Taxonomy" id="2259036"/>
    <lineage>
        <taxon>Bacteria</taxon>
        <taxon>Pseudomonadati</taxon>
        <taxon>Bacteroidota</taxon>
        <taxon>Chitinophagia</taxon>
        <taxon>Chitinophagales</taxon>
        <taxon>Chitinophagaceae</taxon>
        <taxon>Chitinophaga</taxon>
    </lineage>
</organism>
<gene>
    <name evidence="1" type="ORF">DF182_07855</name>
</gene>
<protein>
    <submittedName>
        <fullName evidence="1">Uncharacterized protein</fullName>
    </submittedName>
</protein>
<reference evidence="1 2" key="1">
    <citation type="submission" date="2018-05" db="EMBL/GenBank/DDBJ databases">
        <title>Chitinophaga sp. K3CV102501T nov., isolated from isolated from a monsoon evergreen broad-leaved forest soil.</title>
        <authorList>
            <person name="Lv Y."/>
        </authorList>
    </citation>
    <scope>NUCLEOTIDE SEQUENCE [LARGE SCALE GENOMIC DNA]</scope>
    <source>
        <strain evidence="1 2">GDMCC 1.1325</strain>
    </source>
</reference>